<dbReference type="AlphaFoldDB" id="A0A8H6WR60"/>
<keyword evidence="2" id="KW-0964">Secreted</keyword>
<dbReference type="InterPro" id="IPR008427">
    <property type="entry name" value="Extracellular_membr_CFEM_dom"/>
</dbReference>
<evidence type="ECO:0000256" key="4">
    <source>
        <dbReference type="ARBA" id="ARBA00023157"/>
    </source>
</evidence>
<comment type="subcellular location">
    <subcellularLocation>
        <location evidence="1">Secreted</location>
    </subcellularLocation>
</comment>
<feature type="domain" description="CFEM" evidence="6">
    <location>
        <begin position="66"/>
        <end position="111"/>
    </location>
</feature>
<name>A0A8H6WR60_9AGAR</name>
<dbReference type="OrthoDB" id="4505683at2759"/>
<evidence type="ECO:0000259" key="6">
    <source>
        <dbReference type="Pfam" id="PF05730"/>
    </source>
</evidence>
<dbReference type="Proteomes" id="UP000620124">
    <property type="component" value="Unassembled WGS sequence"/>
</dbReference>
<evidence type="ECO:0000256" key="3">
    <source>
        <dbReference type="ARBA" id="ARBA00022729"/>
    </source>
</evidence>
<feature type="chain" id="PRO_5034427639" description="CFEM domain-containing protein" evidence="5">
    <location>
        <begin position="21"/>
        <end position="189"/>
    </location>
</feature>
<organism evidence="7 8">
    <name type="scientific">Mycena venus</name>
    <dbReference type="NCBI Taxonomy" id="2733690"/>
    <lineage>
        <taxon>Eukaryota</taxon>
        <taxon>Fungi</taxon>
        <taxon>Dikarya</taxon>
        <taxon>Basidiomycota</taxon>
        <taxon>Agaricomycotina</taxon>
        <taxon>Agaricomycetes</taxon>
        <taxon>Agaricomycetidae</taxon>
        <taxon>Agaricales</taxon>
        <taxon>Marasmiineae</taxon>
        <taxon>Mycenaceae</taxon>
        <taxon>Mycena</taxon>
    </lineage>
</organism>
<keyword evidence="3 5" id="KW-0732">Signal</keyword>
<protein>
    <recommendedName>
        <fullName evidence="6">CFEM domain-containing protein</fullName>
    </recommendedName>
</protein>
<dbReference type="EMBL" id="JACAZI010000043">
    <property type="protein sequence ID" value="KAF7326536.1"/>
    <property type="molecule type" value="Genomic_DNA"/>
</dbReference>
<evidence type="ECO:0000313" key="7">
    <source>
        <dbReference type="EMBL" id="KAF7326536.1"/>
    </source>
</evidence>
<accession>A0A8H6WR60</accession>
<evidence type="ECO:0000313" key="8">
    <source>
        <dbReference type="Proteomes" id="UP000620124"/>
    </source>
</evidence>
<keyword evidence="4" id="KW-1015">Disulfide bond</keyword>
<keyword evidence="8" id="KW-1185">Reference proteome</keyword>
<comment type="caution">
    <text evidence="7">The sequence shown here is derived from an EMBL/GenBank/DDBJ whole genome shotgun (WGS) entry which is preliminary data.</text>
</comment>
<dbReference type="GO" id="GO:0005576">
    <property type="term" value="C:extracellular region"/>
    <property type="evidence" value="ECO:0007669"/>
    <property type="project" value="UniProtKB-SubCell"/>
</dbReference>
<gene>
    <name evidence="7" type="ORF">MVEN_02611800</name>
</gene>
<evidence type="ECO:0000256" key="1">
    <source>
        <dbReference type="ARBA" id="ARBA00004613"/>
    </source>
</evidence>
<feature type="signal peptide" evidence="5">
    <location>
        <begin position="1"/>
        <end position="20"/>
    </location>
</feature>
<evidence type="ECO:0000256" key="5">
    <source>
        <dbReference type="SAM" id="SignalP"/>
    </source>
</evidence>
<evidence type="ECO:0000256" key="2">
    <source>
        <dbReference type="ARBA" id="ARBA00022525"/>
    </source>
</evidence>
<sequence>MRFTLSSILLVLAQSSVGSASSAASNKSSATSSKSTAASSVSSTISAGELRDSSVDSAAIALASASLSDSAFGCITATVNVSGCGLPTNFTCVCTNPDFQTRAHSCLTLECVALFLSLFCRSDYHRALRAVQPRRQYLEQAKCDCGKTGGAVALFAANGGQDLIFALFASIKSFGRVDDVGFGFRYDVG</sequence>
<dbReference type="Pfam" id="PF05730">
    <property type="entry name" value="CFEM"/>
    <property type="match status" value="1"/>
</dbReference>
<reference evidence="7" key="1">
    <citation type="submission" date="2020-05" db="EMBL/GenBank/DDBJ databases">
        <title>Mycena genomes resolve the evolution of fungal bioluminescence.</title>
        <authorList>
            <person name="Tsai I.J."/>
        </authorList>
    </citation>
    <scope>NUCLEOTIDE SEQUENCE</scope>
    <source>
        <strain evidence="7">CCC161011</strain>
    </source>
</reference>
<proteinExistence type="predicted"/>